<evidence type="ECO:0000256" key="6">
    <source>
        <dbReference type="ARBA" id="ARBA00023235"/>
    </source>
</evidence>
<dbReference type="PROSITE" id="PS01096">
    <property type="entry name" value="PPIC_PPIASE_1"/>
    <property type="match status" value="1"/>
</dbReference>
<dbReference type="PROSITE" id="PS50198">
    <property type="entry name" value="PPIC_PPIASE_2"/>
    <property type="match status" value="1"/>
</dbReference>
<dbReference type="Gene3D" id="3.10.50.40">
    <property type="match status" value="1"/>
</dbReference>
<organism evidence="11 12">
    <name type="scientific">Rhodophyticola porphyridii</name>
    <dbReference type="NCBI Taxonomy" id="1852017"/>
    <lineage>
        <taxon>Bacteria</taxon>
        <taxon>Pseudomonadati</taxon>
        <taxon>Pseudomonadota</taxon>
        <taxon>Alphaproteobacteria</taxon>
        <taxon>Rhodobacterales</taxon>
        <taxon>Roseobacteraceae</taxon>
        <taxon>Rhodophyticola</taxon>
    </lineage>
</organism>
<dbReference type="PANTHER" id="PTHR47637">
    <property type="entry name" value="CHAPERONE SURA"/>
    <property type="match status" value="1"/>
</dbReference>
<dbReference type="EMBL" id="RCNT01000006">
    <property type="protein sequence ID" value="RMA41734.1"/>
    <property type="molecule type" value="Genomic_DNA"/>
</dbReference>
<evidence type="ECO:0000313" key="11">
    <source>
        <dbReference type="EMBL" id="RMA41734.1"/>
    </source>
</evidence>
<name>A0A3L9XYW5_9RHOB</name>
<dbReference type="Pfam" id="PF00639">
    <property type="entry name" value="Rotamase"/>
    <property type="match status" value="1"/>
</dbReference>
<evidence type="ECO:0000256" key="8">
    <source>
        <dbReference type="ARBA" id="ARBA00031484"/>
    </source>
</evidence>
<dbReference type="Gene3D" id="1.10.4030.10">
    <property type="entry name" value="Porin chaperone SurA, peptide-binding domain"/>
    <property type="match status" value="1"/>
</dbReference>
<keyword evidence="4 9" id="KW-0697">Rotamase</keyword>
<sequence length="475" mass="51725">MRRCGVFPLAPLHLLGYVGAVNRIGPDCRAEWLWRNAGWPPLRSQLPLIGTAQQDNGQETMSMRAKQFSRPDWIAMAVAGALSLTAALAPVATNAQQSPFTAAITVNDRAVTYYEIEQRRRFLELLNAPGDLGETAREDLVNERLQTQAGERLGLTASAEEVEEGMAEFAARANLEPEQFIQAIAAEGVSAETFRDFVAAGVTWRNVLRTRFGPRAQVTEEEIDRALTLSGSSQGARILLAELVIPLTPQNQEEARAQIQRLSERLDGDVGGFSAAARRFSAAGTARAGGSLGWRPLSSLPPGLRSLVLTLGPGDVTEPVPLGPAIAIFQLRDFEETDFVTPVITAVEYATIPIEGGRSEDALAEAQRLRNEVDVCDDLYGVRPGGFTRQSLPIEDVPADVSLELAKLDDNEMSFGITRNNGQILQVLMLCGRSTELPEGGREEVRQALFQQRLESYANGFLAELRADAIITEDE</sequence>
<evidence type="ECO:0000256" key="2">
    <source>
        <dbReference type="ARBA" id="ARBA00022729"/>
    </source>
</evidence>
<evidence type="ECO:0000256" key="7">
    <source>
        <dbReference type="ARBA" id="ARBA00030642"/>
    </source>
</evidence>
<dbReference type="InterPro" id="IPR050280">
    <property type="entry name" value="OMP_Chaperone_SurA"/>
</dbReference>
<dbReference type="InterPro" id="IPR046357">
    <property type="entry name" value="PPIase_dom_sf"/>
</dbReference>
<dbReference type="AlphaFoldDB" id="A0A3L9XYW5"/>
<keyword evidence="12" id="KW-1185">Reference proteome</keyword>
<comment type="caution">
    <text evidence="11">The sequence shown here is derived from an EMBL/GenBank/DDBJ whole genome shotgun (WGS) entry which is preliminary data.</text>
</comment>
<evidence type="ECO:0000256" key="5">
    <source>
        <dbReference type="ARBA" id="ARBA00023186"/>
    </source>
</evidence>
<gene>
    <name evidence="11" type="ORF">D9R08_12790</name>
</gene>
<dbReference type="InterPro" id="IPR015391">
    <property type="entry name" value="SurA_N"/>
</dbReference>
<dbReference type="SUPFAM" id="SSF109998">
    <property type="entry name" value="Triger factor/SurA peptide-binding domain-like"/>
    <property type="match status" value="1"/>
</dbReference>
<dbReference type="Pfam" id="PF09312">
    <property type="entry name" value="SurA_N"/>
    <property type="match status" value="1"/>
</dbReference>
<evidence type="ECO:0000256" key="9">
    <source>
        <dbReference type="PROSITE-ProRule" id="PRU00278"/>
    </source>
</evidence>
<dbReference type="InterPro" id="IPR027304">
    <property type="entry name" value="Trigger_fact/SurA_dom_sf"/>
</dbReference>
<dbReference type="SUPFAM" id="SSF54534">
    <property type="entry name" value="FKBP-like"/>
    <property type="match status" value="1"/>
</dbReference>
<reference evidence="11 12" key="1">
    <citation type="submission" date="2018-10" db="EMBL/GenBank/DDBJ databases">
        <authorList>
            <person name="Jung H.S."/>
            <person name="Jeon C.O."/>
        </authorList>
    </citation>
    <scope>NUCLEOTIDE SEQUENCE [LARGE SCALE GENOMIC DNA]</scope>
    <source>
        <strain evidence="11 12">MA-7-27</strain>
    </source>
</reference>
<dbReference type="GO" id="GO:0003755">
    <property type="term" value="F:peptidyl-prolyl cis-trans isomerase activity"/>
    <property type="evidence" value="ECO:0007669"/>
    <property type="project" value="UniProtKB-KW"/>
</dbReference>
<evidence type="ECO:0000256" key="3">
    <source>
        <dbReference type="ARBA" id="ARBA00022764"/>
    </source>
</evidence>
<proteinExistence type="predicted"/>
<keyword evidence="6 9" id="KW-0413">Isomerase</keyword>
<protein>
    <recommendedName>
        <fullName evidence="1">Parvulin-like PPIase</fullName>
    </recommendedName>
    <alternativeName>
        <fullName evidence="7">Peptidyl-prolyl cis-trans isomerase plp</fullName>
    </alternativeName>
    <alternativeName>
        <fullName evidence="8">Rotamase plp</fullName>
    </alternativeName>
</protein>
<dbReference type="InterPro" id="IPR023058">
    <property type="entry name" value="PPIase_PpiC_CS"/>
</dbReference>
<keyword evidence="3" id="KW-0574">Periplasm</keyword>
<dbReference type="InterPro" id="IPR000297">
    <property type="entry name" value="PPIase_PpiC"/>
</dbReference>
<keyword evidence="5" id="KW-0143">Chaperone</keyword>
<keyword evidence="2" id="KW-0732">Signal</keyword>
<evidence type="ECO:0000256" key="1">
    <source>
        <dbReference type="ARBA" id="ARBA00018370"/>
    </source>
</evidence>
<feature type="domain" description="PpiC" evidence="10">
    <location>
        <begin position="235"/>
        <end position="333"/>
    </location>
</feature>
<evidence type="ECO:0000259" key="10">
    <source>
        <dbReference type="PROSITE" id="PS50198"/>
    </source>
</evidence>
<dbReference type="Proteomes" id="UP000281343">
    <property type="component" value="Unassembled WGS sequence"/>
</dbReference>
<evidence type="ECO:0000256" key="4">
    <source>
        <dbReference type="ARBA" id="ARBA00023110"/>
    </source>
</evidence>
<accession>A0A3L9XYW5</accession>
<dbReference type="PANTHER" id="PTHR47637:SF1">
    <property type="entry name" value="CHAPERONE SURA"/>
    <property type="match status" value="1"/>
</dbReference>
<evidence type="ECO:0000313" key="12">
    <source>
        <dbReference type="Proteomes" id="UP000281343"/>
    </source>
</evidence>